<accession>A0ABS8VEQ8</accession>
<organism evidence="2 3">
    <name type="scientific">Datura stramonium</name>
    <name type="common">Jimsonweed</name>
    <name type="synonym">Common thornapple</name>
    <dbReference type="NCBI Taxonomy" id="4076"/>
    <lineage>
        <taxon>Eukaryota</taxon>
        <taxon>Viridiplantae</taxon>
        <taxon>Streptophyta</taxon>
        <taxon>Embryophyta</taxon>
        <taxon>Tracheophyta</taxon>
        <taxon>Spermatophyta</taxon>
        <taxon>Magnoliopsida</taxon>
        <taxon>eudicotyledons</taxon>
        <taxon>Gunneridae</taxon>
        <taxon>Pentapetalae</taxon>
        <taxon>asterids</taxon>
        <taxon>lamiids</taxon>
        <taxon>Solanales</taxon>
        <taxon>Solanaceae</taxon>
        <taxon>Solanoideae</taxon>
        <taxon>Datureae</taxon>
        <taxon>Datura</taxon>
    </lineage>
</organism>
<feature type="compositionally biased region" description="Polar residues" evidence="1">
    <location>
        <begin position="95"/>
        <end position="104"/>
    </location>
</feature>
<feature type="region of interest" description="Disordered" evidence="1">
    <location>
        <begin position="68"/>
        <end position="114"/>
    </location>
</feature>
<comment type="caution">
    <text evidence="2">The sequence shown here is derived from an EMBL/GenBank/DDBJ whole genome shotgun (WGS) entry which is preliminary data.</text>
</comment>
<name>A0ABS8VEQ8_DATST</name>
<sequence>MSNKLSFVSSKVVARTWNLYKSEGISGIRMTSKFMKHRVPDGPSLDPSSNQERNLSLCKMVVSYDGLSDDIPKGNTDGSSSSSDNSNSDERSGNEATSSPSGDTETIRGDLIKGKSPARGHFKCSIAKEVRIIDSELLEYPDIEGKYKFYCLG</sequence>
<protein>
    <submittedName>
        <fullName evidence="2">Uncharacterized protein</fullName>
    </submittedName>
</protein>
<dbReference type="EMBL" id="JACEIK010004536">
    <property type="protein sequence ID" value="MCD9645763.1"/>
    <property type="molecule type" value="Genomic_DNA"/>
</dbReference>
<proteinExistence type="predicted"/>
<dbReference type="Proteomes" id="UP000823775">
    <property type="component" value="Unassembled WGS sequence"/>
</dbReference>
<evidence type="ECO:0000313" key="2">
    <source>
        <dbReference type="EMBL" id="MCD9645763.1"/>
    </source>
</evidence>
<gene>
    <name evidence="2" type="ORF">HAX54_034948</name>
</gene>
<reference evidence="2 3" key="1">
    <citation type="journal article" date="2021" name="BMC Genomics">
        <title>Datura genome reveals duplications of psychoactive alkaloid biosynthetic genes and high mutation rate following tissue culture.</title>
        <authorList>
            <person name="Rajewski A."/>
            <person name="Carter-House D."/>
            <person name="Stajich J."/>
            <person name="Litt A."/>
        </authorList>
    </citation>
    <scope>NUCLEOTIDE SEQUENCE [LARGE SCALE GENOMIC DNA]</scope>
    <source>
        <strain evidence="2">AR-01</strain>
    </source>
</reference>
<evidence type="ECO:0000256" key="1">
    <source>
        <dbReference type="SAM" id="MobiDB-lite"/>
    </source>
</evidence>
<feature type="compositionally biased region" description="Low complexity" evidence="1">
    <location>
        <begin position="74"/>
        <end position="86"/>
    </location>
</feature>
<evidence type="ECO:0000313" key="3">
    <source>
        <dbReference type="Proteomes" id="UP000823775"/>
    </source>
</evidence>
<keyword evidence="3" id="KW-1185">Reference proteome</keyword>